<proteinExistence type="predicted"/>
<dbReference type="VEuPathDB" id="FungiDB:MFRU_002g01490"/>
<sequence length="106" mass="11533">MKFPSTFIFLPFLATITIQLDSKHGDVDVSTLSPAEYVAALKETINHQYSIIQDLTTFTNALHTSLTTNTPFKARVHQADALLTTNPPPLLPKPASPPSSPIHSPP</sequence>
<feature type="chain" id="PRO_5024441461" evidence="2">
    <location>
        <begin position="23"/>
        <end position="106"/>
    </location>
</feature>
<gene>
    <name evidence="3" type="ORF">EYC84_004512</name>
</gene>
<evidence type="ECO:0000256" key="2">
    <source>
        <dbReference type="SAM" id="SignalP"/>
    </source>
</evidence>
<comment type="caution">
    <text evidence="3">The sequence shown here is derived from an EMBL/GenBank/DDBJ whole genome shotgun (WGS) entry which is preliminary data.</text>
</comment>
<reference evidence="3 4" key="1">
    <citation type="submission" date="2019-06" db="EMBL/GenBank/DDBJ databases">
        <title>Genome Sequence of the Brown Rot Fungal Pathogen Monilinia fructicola.</title>
        <authorList>
            <person name="De Miccolis Angelini R.M."/>
            <person name="Landi L."/>
            <person name="Abate D."/>
            <person name="Pollastro S."/>
            <person name="Romanazzi G."/>
            <person name="Faretra F."/>
        </authorList>
    </citation>
    <scope>NUCLEOTIDE SEQUENCE [LARGE SCALE GENOMIC DNA]</scope>
    <source>
        <strain evidence="3 4">Mfrc123</strain>
    </source>
</reference>
<evidence type="ECO:0000313" key="4">
    <source>
        <dbReference type="Proteomes" id="UP000322873"/>
    </source>
</evidence>
<feature type="compositionally biased region" description="Pro residues" evidence="1">
    <location>
        <begin position="86"/>
        <end position="106"/>
    </location>
</feature>
<protein>
    <submittedName>
        <fullName evidence="3">Uncharacterized protein</fullName>
    </submittedName>
</protein>
<accession>A0A5M9K350</accession>
<dbReference type="Proteomes" id="UP000322873">
    <property type="component" value="Unassembled WGS sequence"/>
</dbReference>
<feature type="signal peptide" evidence="2">
    <location>
        <begin position="1"/>
        <end position="22"/>
    </location>
</feature>
<organism evidence="3 4">
    <name type="scientific">Monilinia fructicola</name>
    <name type="common">Brown rot fungus</name>
    <name type="synonym">Ciboria fructicola</name>
    <dbReference type="NCBI Taxonomy" id="38448"/>
    <lineage>
        <taxon>Eukaryota</taxon>
        <taxon>Fungi</taxon>
        <taxon>Dikarya</taxon>
        <taxon>Ascomycota</taxon>
        <taxon>Pezizomycotina</taxon>
        <taxon>Leotiomycetes</taxon>
        <taxon>Helotiales</taxon>
        <taxon>Sclerotiniaceae</taxon>
        <taxon>Monilinia</taxon>
    </lineage>
</organism>
<dbReference type="EMBL" id="VICG01000002">
    <property type="protein sequence ID" value="KAA8575340.1"/>
    <property type="molecule type" value="Genomic_DNA"/>
</dbReference>
<feature type="region of interest" description="Disordered" evidence="1">
    <location>
        <begin position="83"/>
        <end position="106"/>
    </location>
</feature>
<name>A0A5M9K350_MONFR</name>
<dbReference type="AlphaFoldDB" id="A0A5M9K350"/>
<evidence type="ECO:0000313" key="3">
    <source>
        <dbReference type="EMBL" id="KAA8575340.1"/>
    </source>
</evidence>
<evidence type="ECO:0000256" key="1">
    <source>
        <dbReference type="SAM" id="MobiDB-lite"/>
    </source>
</evidence>
<keyword evidence="2" id="KW-0732">Signal</keyword>
<keyword evidence="4" id="KW-1185">Reference proteome</keyword>